<gene>
    <name evidence="3" type="ORF">SAMN05421788_104244</name>
</gene>
<dbReference type="GO" id="GO:0016787">
    <property type="term" value="F:hydrolase activity"/>
    <property type="evidence" value="ECO:0007669"/>
    <property type="project" value="InterPro"/>
</dbReference>
<dbReference type="InterPro" id="IPR006179">
    <property type="entry name" value="5_nucleotidase/apyrase"/>
</dbReference>
<dbReference type="RefSeq" id="WP_076379584.1">
    <property type="nucleotide sequence ID" value="NZ_AP017422.1"/>
</dbReference>
<proteinExistence type="predicted"/>
<reference evidence="4" key="1">
    <citation type="submission" date="2017-01" db="EMBL/GenBank/DDBJ databases">
        <authorList>
            <person name="Varghese N."/>
            <person name="Submissions S."/>
        </authorList>
    </citation>
    <scope>NUCLEOTIDE SEQUENCE [LARGE SCALE GENOMIC DNA]</scope>
    <source>
        <strain evidence="4">DSM 21054</strain>
    </source>
</reference>
<feature type="domain" description="5'-Nucleotidase C-terminal" evidence="2">
    <location>
        <begin position="66"/>
        <end position="208"/>
    </location>
</feature>
<dbReference type="Gene3D" id="3.90.780.10">
    <property type="entry name" value="5'-Nucleotidase, C-terminal domain"/>
    <property type="match status" value="1"/>
</dbReference>
<dbReference type="Pfam" id="PF02872">
    <property type="entry name" value="5_nucleotid_C"/>
    <property type="match status" value="1"/>
</dbReference>
<evidence type="ECO:0000256" key="1">
    <source>
        <dbReference type="SAM" id="SignalP"/>
    </source>
</evidence>
<dbReference type="EMBL" id="FTOR01000004">
    <property type="protein sequence ID" value="SIT16373.1"/>
    <property type="molecule type" value="Genomic_DNA"/>
</dbReference>
<feature type="signal peptide" evidence="1">
    <location>
        <begin position="1"/>
        <end position="27"/>
    </location>
</feature>
<dbReference type="SUPFAM" id="SSF55816">
    <property type="entry name" value="5'-nucleotidase (syn. UDP-sugar hydrolase), C-terminal domain"/>
    <property type="match status" value="1"/>
</dbReference>
<dbReference type="PANTHER" id="PTHR11575:SF24">
    <property type="entry name" value="5'-NUCLEOTIDASE"/>
    <property type="match status" value="1"/>
</dbReference>
<dbReference type="OrthoDB" id="4762412at2"/>
<dbReference type="PANTHER" id="PTHR11575">
    <property type="entry name" value="5'-NUCLEOTIDASE-RELATED"/>
    <property type="match status" value="1"/>
</dbReference>
<dbReference type="Proteomes" id="UP000186917">
    <property type="component" value="Unassembled WGS sequence"/>
</dbReference>
<feature type="chain" id="PRO_5012456059" evidence="1">
    <location>
        <begin position="28"/>
        <end position="249"/>
    </location>
</feature>
<evidence type="ECO:0000259" key="2">
    <source>
        <dbReference type="Pfam" id="PF02872"/>
    </source>
</evidence>
<dbReference type="AlphaFoldDB" id="A0A1N7Q0G7"/>
<accession>A0A1N7Q0G7</accession>
<organism evidence="3 4">
    <name type="scientific">Filimonas lacunae</name>
    <dbReference type="NCBI Taxonomy" id="477680"/>
    <lineage>
        <taxon>Bacteria</taxon>
        <taxon>Pseudomonadati</taxon>
        <taxon>Bacteroidota</taxon>
        <taxon>Chitinophagia</taxon>
        <taxon>Chitinophagales</taxon>
        <taxon>Chitinophagaceae</taxon>
        <taxon>Filimonas</taxon>
    </lineage>
</organism>
<keyword evidence="1" id="KW-0732">Signal</keyword>
<sequence length="249" mass="27639">MKKTRSLHFCIVVAVCVFAACSSPKHAVKLEYKDYEVNKTYVPDTGIQQLLLPYRDSVNRAMGKKIGVATQSLTRKLPESTLGNLMADCMREKASQKFNTNVDAAFVNYYGIRADLPQGDIVLGNIYELMPFDNLIVLQRMKGSVLREFLNLVASKGGWPVSGIQMQIKDKQATNILVNGKPLDDAADYLVANSDYVANGGDDCKMLKPIAQQSKGYLYRDALIEYIRALTQAGKPVSANIENRVTYVN</sequence>
<evidence type="ECO:0000313" key="4">
    <source>
        <dbReference type="Proteomes" id="UP000186917"/>
    </source>
</evidence>
<protein>
    <submittedName>
        <fullName evidence="3">5'-nucleotidase, C-terminal domain</fullName>
    </submittedName>
</protein>
<name>A0A1N7Q0G7_9BACT</name>
<dbReference type="InterPro" id="IPR008334">
    <property type="entry name" value="5'-Nucleotdase_C"/>
</dbReference>
<keyword evidence="4" id="KW-1185">Reference proteome</keyword>
<evidence type="ECO:0000313" key="3">
    <source>
        <dbReference type="EMBL" id="SIT16373.1"/>
    </source>
</evidence>
<dbReference type="InterPro" id="IPR036907">
    <property type="entry name" value="5'-Nucleotdase_C_sf"/>
</dbReference>
<dbReference type="PROSITE" id="PS51257">
    <property type="entry name" value="PROKAR_LIPOPROTEIN"/>
    <property type="match status" value="1"/>
</dbReference>
<dbReference type="GO" id="GO:0009166">
    <property type="term" value="P:nucleotide catabolic process"/>
    <property type="evidence" value="ECO:0007669"/>
    <property type="project" value="InterPro"/>
</dbReference>
<dbReference type="PRINTS" id="PR01607">
    <property type="entry name" value="APYRASEFAMLY"/>
</dbReference>
<dbReference type="STRING" id="477680.SAMN05421788_104244"/>
<dbReference type="GO" id="GO:0030288">
    <property type="term" value="C:outer membrane-bounded periplasmic space"/>
    <property type="evidence" value="ECO:0007669"/>
    <property type="project" value="TreeGrafter"/>
</dbReference>